<dbReference type="InterPro" id="IPR006638">
    <property type="entry name" value="Elp3/MiaA/NifB-like_rSAM"/>
</dbReference>
<dbReference type="SFLD" id="SFLDS00029">
    <property type="entry name" value="Radical_SAM"/>
    <property type="match status" value="1"/>
</dbReference>
<evidence type="ECO:0000313" key="2">
    <source>
        <dbReference type="EMBL" id="KJJ84584.1"/>
    </source>
</evidence>
<dbReference type="PATRIC" id="fig|1609969.3.peg.1660"/>
<organism evidence="2 3">
    <name type="scientific">Candidatus Omnitrophus magneticus</name>
    <dbReference type="NCBI Taxonomy" id="1609969"/>
    <lineage>
        <taxon>Bacteria</taxon>
        <taxon>Pseudomonadati</taxon>
        <taxon>Candidatus Omnitrophota</taxon>
        <taxon>Candidatus Omnitrophus</taxon>
    </lineage>
</organism>
<sequence length="595" mass="67297">MSKKRTLVKNLKSILNTIQKPARYIGGEINSVIKEHKTGRVSIALAYPDIYEVGMSYLGLKILYHMLNDRPDVVCERFFAPELDMEQALINHGEKLFSLETKKPIYQFDIVGFSLSYELTFVNVLNMMQLSGITLLNSERKEDEPLIIAGGSCAFNPEPMSDFIDVFFIGDAEETLNEFLDEYMRLKGVTRNRKELLLKLSRLKGIYIPSLYSAKYETGYFAGLSPIAGIEGAPKFIEKGLVKDLNSAYYPVKQIIPFINIVHDRIAVEVMRGCPNMCRFCQAGMINYPVRLRKPDTVREICQRSYEHTGEEQISLLSLSSINYPYLTDLVKNLNQDFNGLGVGISIPSLRIDEKFYSLPEVISAIRKAGLTFAPESASDAIRVALKKDISMDVLHSSVTAAYKHGWQRVKLYFMVGFPALNNNGEDEVESIIALANKISFLKKSVSNSSAEVKVSVNPFIPKPHTPLQWFGMEEPDILETKRHRFKESGSKKVSFDFHDIRKSMLEAAFARGDRRLGKVIHSAVSRGVKTSGSEEYFDFPLWEDIFDKEGFSIKKLATHDYPITTPLPWDHISSGVTKEYLASEFLKSGFTQNI</sequence>
<dbReference type="Proteomes" id="UP000033428">
    <property type="component" value="Unassembled WGS sequence"/>
</dbReference>
<dbReference type="SUPFAM" id="SSF102114">
    <property type="entry name" value="Radical SAM enzymes"/>
    <property type="match status" value="1"/>
</dbReference>
<accession>A0A0F0CRE7</accession>
<dbReference type="Pfam" id="PF04055">
    <property type="entry name" value="Radical_SAM"/>
    <property type="match status" value="1"/>
</dbReference>
<dbReference type="InterPro" id="IPR023862">
    <property type="entry name" value="CHP03960_rSAM"/>
</dbReference>
<dbReference type="SMART" id="SM00729">
    <property type="entry name" value="Elp3"/>
    <property type="match status" value="1"/>
</dbReference>
<dbReference type="GO" id="GO:0003824">
    <property type="term" value="F:catalytic activity"/>
    <property type="evidence" value="ECO:0007669"/>
    <property type="project" value="InterPro"/>
</dbReference>
<feature type="domain" description="Radical SAM core" evidence="1">
    <location>
        <begin position="260"/>
        <end position="497"/>
    </location>
</feature>
<dbReference type="InterPro" id="IPR007197">
    <property type="entry name" value="rSAM"/>
</dbReference>
<dbReference type="InterPro" id="IPR045784">
    <property type="entry name" value="Radical_SAM_N2"/>
</dbReference>
<name>A0A0F0CRE7_9BACT</name>
<dbReference type="Gene3D" id="3.80.30.20">
    <property type="entry name" value="tm_1862 like domain"/>
    <property type="match status" value="1"/>
</dbReference>
<dbReference type="PANTHER" id="PTHR42731">
    <property type="entry name" value="SLL1084 PROTEIN"/>
    <property type="match status" value="1"/>
</dbReference>
<gene>
    <name evidence="2" type="ORF">OMAG_001544</name>
</gene>
<protein>
    <submittedName>
        <fullName evidence="2">Radical SAM domain-containing protein</fullName>
    </submittedName>
</protein>
<keyword evidence="3" id="KW-1185">Reference proteome</keyword>
<reference evidence="2 3" key="1">
    <citation type="submission" date="2015-02" db="EMBL/GenBank/DDBJ databases">
        <title>Single-cell genomics of uncultivated deep-branching MTB reveals a conserved set of magnetosome genes.</title>
        <authorList>
            <person name="Kolinko S."/>
            <person name="Richter M."/>
            <person name="Glockner F.O."/>
            <person name="Brachmann A."/>
            <person name="Schuler D."/>
        </authorList>
    </citation>
    <scope>NUCLEOTIDE SEQUENCE [LARGE SCALE GENOMIC DNA]</scope>
    <source>
        <strain evidence="2">SKK-01</strain>
    </source>
</reference>
<dbReference type="InterPro" id="IPR058240">
    <property type="entry name" value="rSAM_sf"/>
</dbReference>
<dbReference type="EMBL" id="JYNY01000330">
    <property type="protein sequence ID" value="KJJ84584.1"/>
    <property type="molecule type" value="Genomic_DNA"/>
</dbReference>
<dbReference type="InterPro" id="IPR023404">
    <property type="entry name" value="rSAM_horseshoe"/>
</dbReference>
<evidence type="ECO:0000313" key="3">
    <source>
        <dbReference type="Proteomes" id="UP000033428"/>
    </source>
</evidence>
<dbReference type="NCBIfam" id="TIGR03960">
    <property type="entry name" value="rSAM_fuse_unch"/>
    <property type="match status" value="1"/>
</dbReference>
<dbReference type="PANTHER" id="PTHR42731:SF1">
    <property type="entry name" value="RADICAL SAM DOMAIN PROTEIN"/>
    <property type="match status" value="1"/>
</dbReference>
<evidence type="ECO:0000259" key="1">
    <source>
        <dbReference type="PROSITE" id="PS51918"/>
    </source>
</evidence>
<comment type="caution">
    <text evidence="2">The sequence shown here is derived from an EMBL/GenBank/DDBJ whole genome shotgun (WGS) entry which is preliminary data.</text>
</comment>
<dbReference type="AlphaFoldDB" id="A0A0F0CRE7"/>
<dbReference type="Pfam" id="PF19864">
    <property type="entry name" value="Radical_SAM_N2"/>
    <property type="match status" value="1"/>
</dbReference>
<dbReference type="PROSITE" id="PS51918">
    <property type="entry name" value="RADICAL_SAM"/>
    <property type="match status" value="1"/>
</dbReference>
<dbReference type="GO" id="GO:0051536">
    <property type="term" value="F:iron-sulfur cluster binding"/>
    <property type="evidence" value="ECO:0007669"/>
    <property type="project" value="InterPro"/>
</dbReference>
<dbReference type="SFLD" id="SFLDG01082">
    <property type="entry name" value="B12-binding_domain_containing"/>
    <property type="match status" value="1"/>
</dbReference>
<proteinExistence type="predicted"/>